<feature type="region of interest" description="Disordered" evidence="1">
    <location>
        <begin position="92"/>
        <end position="120"/>
    </location>
</feature>
<comment type="caution">
    <text evidence="2">The sequence shown here is derived from an EMBL/GenBank/DDBJ whole genome shotgun (WGS) entry which is preliminary data.</text>
</comment>
<proteinExistence type="predicted"/>
<dbReference type="AlphaFoldDB" id="A0A9N9GYN9"/>
<evidence type="ECO:0000256" key="1">
    <source>
        <dbReference type="SAM" id="MobiDB-lite"/>
    </source>
</evidence>
<feature type="compositionally biased region" description="Acidic residues" evidence="1">
    <location>
        <begin position="55"/>
        <end position="66"/>
    </location>
</feature>
<dbReference type="EMBL" id="CAJVQA010006209">
    <property type="protein sequence ID" value="CAG8636162.1"/>
    <property type="molecule type" value="Genomic_DNA"/>
</dbReference>
<gene>
    <name evidence="2" type="ORF">CPELLU_LOCUS8630</name>
</gene>
<dbReference type="Proteomes" id="UP000789759">
    <property type="component" value="Unassembled WGS sequence"/>
</dbReference>
<reference evidence="2" key="1">
    <citation type="submission" date="2021-06" db="EMBL/GenBank/DDBJ databases">
        <authorList>
            <person name="Kallberg Y."/>
            <person name="Tangrot J."/>
            <person name="Rosling A."/>
        </authorList>
    </citation>
    <scope>NUCLEOTIDE SEQUENCE</scope>
    <source>
        <strain evidence="2">FL966</strain>
    </source>
</reference>
<feature type="region of interest" description="Disordered" evidence="1">
    <location>
        <begin position="48"/>
        <end position="74"/>
    </location>
</feature>
<feature type="compositionally biased region" description="Basic and acidic residues" evidence="1">
    <location>
        <begin position="110"/>
        <end position="120"/>
    </location>
</feature>
<evidence type="ECO:0000313" key="3">
    <source>
        <dbReference type="Proteomes" id="UP000789759"/>
    </source>
</evidence>
<name>A0A9N9GYN9_9GLOM</name>
<keyword evidence="3" id="KW-1185">Reference proteome</keyword>
<dbReference type="OrthoDB" id="2400395at2759"/>
<organism evidence="2 3">
    <name type="scientific">Cetraspora pellucida</name>
    <dbReference type="NCBI Taxonomy" id="1433469"/>
    <lineage>
        <taxon>Eukaryota</taxon>
        <taxon>Fungi</taxon>
        <taxon>Fungi incertae sedis</taxon>
        <taxon>Mucoromycota</taxon>
        <taxon>Glomeromycotina</taxon>
        <taxon>Glomeromycetes</taxon>
        <taxon>Diversisporales</taxon>
        <taxon>Gigasporaceae</taxon>
        <taxon>Cetraspora</taxon>
    </lineage>
</organism>
<accession>A0A9N9GYN9</accession>
<sequence length="141" mass="16231">MERNKKRSTNTKLHKDTPIMIDVIGLHINLIYLRLKAVESELRDRKAKCKRELPEFETDNSDTSDEMESRSFASSNCSDILPDVITVKKIHESKDLGSIHSKPKKKRNKNKDSSNIKADNKCKIRLHRSNTPRNYSVAVPN</sequence>
<protein>
    <submittedName>
        <fullName evidence="2">21351_t:CDS:1</fullName>
    </submittedName>
</protein>
<evidence type="ECO:0000313" key="2">
    <source>
        <dbReference type="EMBL" id="CAG8636162.1"/>
    </source>
</evidence>